<evidence type="ECO:0000256" key="1">
    <source>
        <dbReference type="SAM" id="Phobius"/>
    </source>
</evidence>
<keyword evidence="1" id="KW-1133">Transmembrane helix</keyword>
<protein>
    <submittedName>
        <fullName evidence="3">Acyltransferase family protein</fullName>
    </submittedName>
</protein>
<dbReference type="EMBL" id="WVTD01000020">
    <property type="protein sequence ID" value="MYL99812.1"/>
    <property type="molecule type" value="Genomic_DNA"/>
</dbReference>
<evidence type="ECO:0000259" key="2">
    <source>
        <dbReference type="Pfam" id="PF01757"/>
    </source>
</evidence>
<keyword evidence="1" id="KW-0812">Transmembrane</keyword>
<sequence length="345" mass="38006">MKRFAEYSTGRDNNFNLIRVLAAGGVLVSHSWPIIDPRSAEPLENMIGLSLGHVCVLLFFAISGFFITKSYERANSLTDFLSARAARLFPALVVVIVLTVLVAGPLLTRHGTLAYFSNPQIYAYLLQNVAIVFGQIYELPGVLGDRPINGSLWTLRYEVYCYASVVLLGLLGCIAPRRYWLWLGLVLLIAVAAALVDKGTGISRLLLAFALGGGVYVYRNAIPFSGFIAAVLLAAALLIRETPLFGVLFCVACAYAILWLGFARIPFLTVYNRFGDISYGLYIYAFPVQMIWAYEGGIANPYVLMAVSFATTLPLAIASWLLVEKPALDMRRRIFRGRGNERLPA</sequence>
<dbReference type="Proteomes" id="UP000465810">
    <property type="component" value="Unassembled WGS sequence"/>
</dbReference>
<evidence type="ECO:0000313" key="3">
    <source>
        <dbReference type="EMBL" id="MYL99812.1"/>
    </source>
</evidence>
<feature type="transmembrane region" description="Helical" evidence="1">
    <location>
        <begin position="17"/>
        <end position="35"/>
    </location>
</feature>
<feature type="transmembrane region" description="Helical" evidence="1">
    <location>
        <begin position="179"/>
        <end position="196"/>
    </location>
</feature>
<dbReference type="RefSeq" id="WP_160987235.1">
    <property type="nucleotide sequence ID" value="NZ_WVTD01000020.1"/>
</dbReference>
<reference evidence="3 4" key="1">
    <citation type="submission" date="2019-12" db="EMBL/GenBank/DDBJ databases">
        <authorList>
            <person name="Feng G."/>
            <person name="Zhu H."/>
        </authorList>
    </citation>
    <scope>NUCLEOTIDE SEQUENCE [LARGE SCALE GENOMIC DNA]</scope>
    <source>
        <strain evidence="3 4">FGD1</strain>
    </source>
</reference>
<dbReference type="PANTHER" id="PTHR23028">
    <property type="entry name" value="ACETYLTRANSFERASE"/>
    <property type="match status" value="1"/>
</dbReference>
<keyword evidence="3" id="KW-0012">Acyltransferase</keyword>
<feature type="domain" description="Acyltransferase 3" evidence="2">
    <location>
        <begin position="13"/>
        <end position="318"/>
    </location>
</feature>
<keyword evidence="3" id="KW-0808">Transferase</keyword>
<gene>
    <name evidence="3" type="ORF">GR702_18800</name>
</gene>
<feature type="transmembrane region" description="Helical" evidence="1">
    <location>
        <begin position="47"/>
        <end position="68"/>
    </location>
</feature>
<accession>A0A7X4GLC4</accession>
<name>A0A7X4GLC4_9SPHN</name>
<feature type="transmembrane region" description="Helical" evidence="1">
    <location>
        <begin position="157"/>
        <end position="174"/>
    </location>
</feature>
<evidence type="ECO:0000313" key="4">
    <source>
        <dbReference type="Proteomes" id="UP000465810"/>
    </source>
</evidence>
<keyword evidence="1" id="KW-0472">Membrane</keyword>
<dbReference type="Pfam" id="PF01757">
    <property type="entry name" value="Acyl_transf_3"/>
    <property type="match status" value="1"/>
</dbReference>
<organism evidence="3 4">
    <name type="scientific">Novosphingobium silvae</name>
    <dbReference type="NCBI Taxonomy" id="2692619"/>
    <lineage>
        <taxon>Bacteria</taxon>
        <taxon>Pseudomonadati</taxon>
        <taxon>Pseudomonadota</taxon>
        <taxon>Alphaproteobacteria</taxon>
        <taxon>Sphingomonadales</taxon>
        <taxon>Sphingomonadaceae</taxon>
        <taxon>Novosphingobium</taxon>
    </lineage>
</organism>
<feature type="transmembrane region" description="Helical" evidence="1">
    <location>
        <begin position="245"/>
        <end position="265"/>
    </location>
</feature>
<dbReference type="InterPro" id="IPR050879">
    <property type="entry name" value="Acyltransferase_3"/>
</dbReference>
<proteinExistence type="predicted"/>
<feature type="transmembrane region" description="Helical" evidence="1">
    <location>
        <begin position="300"/>
        <end position="323"/>
    </location>
</feature>
<dbReference type="InterPro" id="IPR002656">
    <property type="entry name" value="Acyl_transf_3_dom"/>
</dbReference>
<feature type="transmembrane region" description="Helical" evidence="1">
    <location>
        <begin position="88"/>
        <end position="108"/>
    </location>
</feature>
<comment type="caution">
    <text evidence="3">The sequence shown here is derived from an EMBL/GenBank/DDBJ whole genome shotgun (WGS) entry which is preliminary data.</text>
</comment>
<feature type="transmembrane region" description="Helical" evidence="1">
    <location>
        <begin position="223"/>
        <end position="239"/>
    </location>
</feature>
<dbReference type="GO" id="GO:0016747">
    <property type="term" value="F:acyltransferase activity, transferring groups other than amino-acyl groups"/>
    <property type="evidence" value="ECO:0007669"/>
    <property type="project" value="InterPro"/>
</dbReference>
<keyword evidence="4" id="KW-1185">Reference proteome</keyword>
<dbReference type="AlphaFoldDB" id="A0A7X4GLC4"/>